<comment type="caution">
    <text evidence="2">The sequence shown here is derived from an EMBL/GenBank/DDBJ whole genome shotgun (WGS) entry which is preliminary data.</text>
</comment>
<evidence type="ECO:0000313" key="3">
    <source>
        <dbReference type="Proteomes" id="UP001311915"/>
    </source>
</evidence>
<dbReference type="PANTHER" id="PTHR34536:SF12">
    <property type="entry name" value="BTZ DOMAIN-CONTAINING PROTEIN"/>
    <property type="match status" value="1"/>
</dbReference>
<feature type="compositionally biased region" description="Basic and acidic residues" evidence="1">
    <location>
        <begin position="521"/>
        <end position="539"/>
    </location>
</feature>
<protein>
    <submittedName>
        <fullName evidence="2">Uncharacterized protein</fullName>
    </submittedName>
</protein>
<accession>A0AAV9L7R5</accession>
<reference evidence="2 3" key="1">
    <citation type="submission" date="2023-10" db="EMBL/GenBank/DDBJ databases">
        <title>Genome-Wide Identification Analysis in wild type Solanum Pinnatisectum Reveals Some Genes Defensing Phytophthora Infestans.</title>
        <authorList>
            <person name="Sun C."/>
        </authorList>
    </citation>
    <scope>NUCLEOTIDE SEQUENCE [LARGE SCALE GENOMIC DNA]</scope>
    <source>
        <strain evidence="2">LQN</strain>
        <tissue evidence="2">Leaf</tissue>
    </source>
</reference>
<dbReference type="Proteomes" id="UP001311915">
    <property type="component" value="Unassembled WGS sequence"/>
</dbReference>
<feature type="compositionally biased region" description="Low complexity" evidence="1">
    <location>
        <begin position="312"/>
        <end position="323"/>
    </location>
</feature>
<evidence type="ECO:0000256" key="1">
    <source>
        <dbReference type="SAM" id="MobiDB-lite"/>
    </source>
</evidence>
<organism evidence="2 3">
    <name type="scientific">Solanum pinnatisectum</name>
    <name type="common">tansyleaf nightshade</name>
    <dbReference type="NCBI Taxonomy" id="50273"/>
    <lineage>
        <taxon>Eukaryota</taxon>
        <taxon>Viridiplantae</taxon>
        <taxon>Streptophyta</taxon>
        <taxon>Embryophyta</taxon>
        <taxon>Tracheophyta</taxon>
        <taxon>Spermatophyta</taxon>
        <taxon>Magnoliopsida</taxon>
        <taxon>eudicotyledons</taxon>
        <taxon>Gunneridae</taxon>
        <taxon>Pentapetalae</taxon>
        <taxon>asterids</taxon>
        <taxon>lamiids</taxon>
        <taxon>Solanales</taxon>
        <taxon>Solanaceae</taxon>
        <taxon>Solanoideae</taxon>
        <taxon>Solaneae</taxon>
        <taxon>Solanum</taxon>
    </lineage>
</organism>
<proteinExistence type="predicted"/>
<dbReference type="PANTHER" id="PTHR34536">
    <property type="entry name" value="DENTIN SIALOPHOSPHOPROTEIN-LIKE PROTEIN"/>
    <property type="match status" value="1"/>
</dbReference>
<dbReference type="AlphaFoldDB" id="A0AAV9L7R5"/>
<name>A0AAV9L7R5_9SOLN</name>
<feature type="region of interest" description="Disordered" evidence="1">
    <location>
        <begin position="439"/>
        <end position="494"/>
    </location>
</feature>
<feature type="region of interest" description="Disordered" evidence="1">
    <location>
        <begin position="305"/>
        <end position="334"/>
    </location>
</feature>
<dbReference type="EMBL" id="JAWPEI010000007">
    <property type="protein sequence ID" value="KAK4720829.1"/>
    <property type="molecule type" value="Genomic_DNA"/>
</dbReference>
<keyword evidence="3" id="KW-1185">Reference proteome</keyword>
<evidence type="ECO:0000313" key="2">
    <source>
        <dbReference type="EMBL" id="KAK4720829.1"/>
    </source>
</evidence>
<feature type="compositionally biased region" description="Basic and acidic residues" evidence="1">
    <location>
        <begin position="460"/>
        <end position="475"/>
    </location>
</feature>
<gene>
    <name evidence="2" type="ORF">R3W88_011062</name>
</gene>
<feature type="region of interest" description="Disordered" evidence="1">
    <location>
        <begin position="520"/>
        <end position="574"/>
    </location>
</feature>
<sequence>MFYLRAPIHPECSFSNENGCKTNAPIHPNTSSGPSRNVGDPVKQSLSGQEAIGTTKVSVAEEAIAKQGKQIVGASEQEFNFPISSIHPALRHKSGDVLCLSLGSTLRGFNSLAKSELVVETLVQANAGTAVRPAGTFEANVVKTEVVRQNLQSIELSTKELLEQNPMKCEPMPLAPQQGCTSDLSVSGGDLSTPSEYSDIATKNADFDLKELNVSSDKVEASDCSFGSSRGNFMRGRGRGWGWFHRLRRDWYSGYDFESYGGIADYRFRHNRTAAVWESANERNDYDSRLDGSAFASNRRRNPLNDALHSFRNPPARRLAPRNISPSRCTGEDGSVCAGLQHSEKFNRDFPDDTSNPVYSHQQSEYDGPDRHFFQGKTKFTAMQISGFPRIWSKSPVRSRTWSLPPRRLTEGLNGHQDLSQHRFSVMYWEDRMRSSSRTSFTEEATAPQRHDSPSYTARRLNDMRNVDVVQEHGHTRSLSSRGSPPDQVFTRTNRPRVEILDHQERADGYVYFDGPIHSGRFPELHSGESSDERRKYGERQGGPRQMRNVKEQEDGNLRPNEQLWHEEEFDAPD</sequence>
<feature type="region of interest" description="Disordered" evidence="1">
    <location>
        <begin position="23"/>
        <end position="49"/>
    </location>
</feature>